<keyword evidence="3" id="KW-1185">Reference proteome</keyword>
<feature type="signal peptide" evidence="1">
    <location>
        <begin position="1"/>
        <end position="21"/>
    </location>
</feature>
<accession>A0A2J8A9I4</accession>
<gene>
    <name evidence="2" type="ORF">TSOC_004201</name>
</gene>
<feature type="chain" id="PRO_5014435878" description="Pherophorin domain-containing protein" evidence="1">
    <location>
        <begin position="22"/>
        <end position="340"/>
    </location>
</feature>
<organism evidence="2 3">
    <name type="scientific">Tetrabaena socialis</name>
    <dbReference type="NCBI Taxonomy" id="47790"/>
    <lineage>
        <taxon>Eukaryota</taxon>
        <taxon>Viridiplantae</taxon>
        <taxon>Chlorophyta</taxon>
        <taxon>core chlorophytes</taxon>
        <taxon>Chlorophyceae</taxon>
        <taxon>CS clade</taxon>
        <taxon>Chlamydomonadales</taxon>
        <taxon>Tetrabaenaceae</taxon>
        <taxon>Tetrabaena</taxon>
    </lineage>
</organism>
<name>A0A2J8A9I4_9CHLO</name>
<keyword evidence="1" id="KW-0732">Signal</keyword>
<evidence type="ECO:0000313" key="3">
    <source>
        <dbReference type="Proteomes" id="UP000236333"/>
    </source>
</evidence>
<dbReference type="AlphaFoldDB" id="A0A2J8A9I4"/>
<evidence type="ECO:0000256" key="1">
    <source>
        <dbReference type="SAM" id="SignalP"/>
    </source>
</evidence>
<evidence type="ECO:0008006" key="4">
    <source>
        <dbReference type="Google" id="ProtNLM"/>
    </source>
</evidence>
<protein>
    <recommendedName>
        <fullName evidence="4">Pherophorin domain-containing protein</fullName>
    </recommendedName>
</protein>
<proteinExistence type="predicted"/>
<reference evidence="2 3" key="1">
    <citation type="journal article" date="2017" name="Mol. Biol. Evol.">
        <title>The 4-celled Tetrabaena socialis nuclear genome reveals the essential components for genetic control of cell number at the origin of multicellularity in the volvocine lineage.</title>
        <authorList>
            <person name="Featherston J."/>
            <person name="Arakaki Y."/>
            <person name="Hanschen E.R."/>
            <person name="Ferris P.J."/>
            <person name="Michod R.E."/>
            <person name="Olson B.J.S.C."/>
            <person name="Nozaki H."/>
            <person name="Durand P.M."/>
        </authorList>
    </citation>
    <scope>NUCLEOTIDE SEQUENCE [LARGE SCALE GENOMIC DNA]</scope>
    <source>
        <strain evidence="2 3">NIES-571</strain>
    </source>
</reference>
<dbReference type="OrthoDB" id="525405at2759"/>
<dbReference type="EMBL" id="PGGS01000101">
    <property type="protein sequence ID" value="PNH09179.1"/>
    <property type="molecule type" value="Genomic_DNA"/>
</dbReference>
<evidence type="ECO:0000313" key="2">
    <source>
        <dbReference type="EMBL" id="PNH09179.1"/>
    </source>
</evidence>
<comment type="caution">
    <text evidence="2">The sequence shown here is derived from an EMBL/GenBank/DDBJ whole genome shotgun (WGS) entry which is preliminary data.</text>
</comment>
<dbReference type="Proteomes" id="UP000236333">
    <property type="component" value="Unassembled WGS sequence"/>
</dbReference>
<sequence>MALACLRSLLLLTACLSVALASRALDSPVVRRSLAAGTMTPSNFCGLRDFPPIPDGYGASRLYCIFNKYDHFFMWRVLKVGSGALASGDTVNLIVHQPMQKYCKLQSQVVCGVPSTEATAFTIEKQTGTGVIDPTTDAVVLKVGSQYCSLTGSKHSQQLRCSAAKAAATAFVLPASSFVHVSLVNSLTKQPCGFKFYSDNNDVTYVTCNDRRFSGYATNLTVALNTPGAPVVAAGAQIAFKVYDDLYTYQTSGLKVDAQKRVWADENNVKGASQWFTLERTSGAATGGALTDLTAVALKSVSSGMFCGVTEAFGATLTCDKAGPAASLPAGYKFTYDIMA</sequence>